<proteinExistence type="predicted"/>
<protein>
    <submittedName>
        <fullName evidence="1">Uncharacterized protein</fullName>
    </submittedName>
</protein>
<gene>
    <name evidence="1" type="ORF">K504DRAFT_393939</name>
</gene>
<dbReference type="OrthoDB" id="74360at2759"/>
<dbReference type="EMBL" id="MU005793">
    <property type="protein sequence ID" value="KAF2702720.1"/>
    <property type="molecule type" value="Genomic_DNA"/>
</dbReference>
<reference evidence="1" key="1">
    <citation type="journal article" date="2020" name="Stud. Mycol.">
        <title>101 Dothideomycetes genomes: a test case for predicting lifestyles and emergence of pathogens.</title>
        <authorList>
            <person name="Haridas S."/>
            <person name="Albert R."/>
            <person name="Binder M."/>
            <person name="Bloem J."/>
            <person name="Labutti K."/>
            <person name="Salamov A."/>
            <person name="Andreopoulos B."/>
            <person name="Baker S."/>
            <person name="Barry K."/>
            <person name="Bills G."/>
            <person name="Bluhm B."/>
            <person name="Cannon C."/>
            <person name="Castanera R."/>
            <person name="Culley D."/>
            <person name="Daum C."/>
            <person name="Ezra D."/>
            <person name="Gonzalez J."/>
            <person name="Henrissat B."/>
            <person name="Kuo A."/>
            <person name="Liang C."/>
            <person name="Lipzen A."/>
            <person name="Lutzoni F."/>
            <person name="Magnuson J."/>
            <person name="Mondo S."/>
            <person name="Nolan M."/>
            <person name="Ohm R."/>
            <person name="Pangilinan J."/>
            <person name="Park H.-J."/>
            <person name="Ramirez L."/>
            <person name="Alfaro M."/>
            <person name="Sun H."/>
            <person name="Tritt A."/>
            <person name="Yoshinaga Y."/>
            <person name="Zwiers L.-H."/>
            <person name="Turgeon B."/>
            <person name="Goodwin S."/>
            <person name="Spatafora J."/>
            <person name="Crous P."/>
            <person name="Grigoriev I."/>
        </authorList>
    </citation>
    <scope>NUCLEOTIDE SEQUENCE</scope>
    <source>
        <strain evidence="1">CBS 279.74</strain>
    </source>
</reference>
<dbReference type="AlphaFoldDB" id="A0A6G1JQE1"/>
<evidence type="ECO:0000313" key="2">
    <source>
        <dbReference type="Proteomes" id="UP000799428"/>
    </source>
</evidence>
<feature type="non-terminal residue" evidence="1">
    <location>
        <position position="1"/>
    </location>
</feature>
<accession>A0A6G1JQE1</accession>
<name>A0A6G1JQE1_9PLEO</name>
<keyword evidence="2" id="KW-1185">Reference proteome</keyword>
<evidence type="ECO:0000313" key="1">
    <source>
        <dbReference type="EMBL" id="KAF2702720.1"/>
    </source>
</evidence>
<sequence length="79" mass="9051">IQHSLSLANSSLACRSWFKDGKTHKQVTTIYSGSRLHFFEPLKRVRQKDCGLTYKTENWFQFMGNGYTQCEMGVDGDAV</sequence>
<organism evidence="1 2">
    <name type="scientific">Pleomassaria siparia CBS 279.74</name>
    <dbReference type="NCBI Taxonomy" id="1314801"/>
    <lineage>
        <taxon>Eukaryota</taxon>
        <taxon>Fungi</taxon>
        <taxon>Dikarya</taxon>
        <taxon>Ascomycota</taxon>
        <taxon>Pezizomycotina</taxon>
        <taxon>Dothideomycetes</taxon>
        <taxon>Pleosporomycetidae</taxon>
        <taxon>Pleosporales</taxon>
        <taxon>Pleomassariaceae</taxon>
        <taxon>Pleomassaria</taxon>
    </lineage>
</organism>
<dbReference type="Proteomes" id="UP000799428">
    <property type="component" value="Unassembled WGS sequence"/>
</dbReference>